<dbReference type="Proteomes" id="UP000184386">
    <property type="component" value="Unassembled WGS sequence"/>
</dbReference>
<sequence>MRLRRITLFLGIVMMIAVLAACHKKEKDKPVEETVTTSPTITVTPEITKEVTPTPTEAPSPSVTKEGGKEPESEVKEDEKEENEEGKKEELTEEEATDRIRKALVDESYYYELLDDHLNVDDRIYYIFQVSDEGKVISPNIIVDKTSGKVMCYGSDGTTASIKKHPLYKKSGSSQNSKVSKNKKEITKEAALQKLEKISHKTLGLSKALTEYTIIYDDWLSTIKGKECYGISAYEKGDLKDTAAGFYYVATDGNRIYLYDVIKDKTTDITP</sequence>
<keyword evidence="2" id="KW-0732">Signal</keyword>
<feature type="compositionally biased region" description="Low complexity" evidence="1">
    <location>
        <begin position="33"/>
        <end position="46"/>
    </location>
</feature>
<keyword evidence="4" id="KW-1185">Reference proteome</keyword>
<evidence type="ECO:0000313" key="4">
    <source>
        <dbReference type="Proteomes" id="UP000184386"/>
    </source>
</evidence>
<dbReference type="STRING" id="1121322.SAMN02745136_04700"/>
<evidence type="ECO:0000313" key="3">
    <source>
        <dbReference type="EMBL" id="SHL35105.1"/>
    </source>
</evidence>
<dbReference type="AlphaFoldDB" id="A0A1M6ZXN2"/>
<name>A0A1M6ZXN2_9FIRM</name>
<feature type="region of interest" description="Disordered" evidence="1">
    <location>
        <begin position="26"/>
        <end position="96"/>
    </location>
</feature>
<evidence type="ECO:0000256" key="2">
    <source>
        <dbReference type="SAM" id="SignalP"/>
    </source>
</evidence>
<proteinExistence type="predicted"/>
<feature type="compositionally biased region" description="Basic and acidic residues" evidence="1">
    <location>
        <begin position="66"/>
        <end position="78"/>
    </location>
</feature>
<dbReference type="OrthoDB" id="2083575at2"/>
<feature type="signal peptide" evidence="2">
    <location>
        <begin position="1"/>
        <end position="20"/>
    </location>
</feature>
<dbReference type="PROSITE" id="PS51257">
    <property type="entry name" value="PROKAR_LIPOPROTEIN"/>
    <property type="match status" value="1"/>
</dbReference>
<dbReference type="RefSeq" id="WP_073279477.1">
    <property type="nucleotide sequence ID" value="NZ_FRAC01000030.1"/>
</dbReference>
<gene>
    <name evidence="3" type="ORF">SAMN02745136_04700</name>
</gene>
<reference evidence="3 4" key="1">
    <citation type="submission" date="2016-11" db="EMBL/GenBank/DDBJ databases">
        <authorList>
            <person name="Jaros S."/>
            <person name="Januszkiewicz K."/>
            <person name="Wedrychowicz H."/>
        </authorList>
    </citation>
    <scope>NUCLEOTIDE SEQUENCE [LARGE SCALE GENOMIC DNA]</scope>
    <source>
        <strain evidence="3 4">DSM 15929</strain>
    </source>
</reference>
<evidence type="ECO:0008006" key="5">
    <source>
        <dbReference type="Google" id="ProtNLM"/>
    </source>
</evidence>
<evidence type="ECO:0000256" key="1">
    <source>
        <dbReference type="SAM" id="MobiDB-lite"/>
    </source>
</evidence>
<feature type="compositionally biased region" description="Polar residues" evidence="1">
    <location>
        <begin position="51"/>
        <end position="63"/>
    </location>
</feature>
<protein>
    <recommendedName>
        <fullName evidence="5">Peptidase propeptide and YPEB domain-containing protein</fullName>
    </recommendedName>
</protein>
<organism evidence="3 4">
    <name type="scientific">Anaerocolumna jejuensis DSM 15929</name>
    <dbReference type="NCBI Taxonomy" id="1121322"/>
    <lineage>
        <taxon>Bacteria</taxon>
        <taxon>Bacillati</taxon>
        <taxon>Bacillota</taxon>
        <taxon>Clostridia</taxon>
        <taxon>Lachnospirales</taxon>
        <taxon>Lachnospiraceae</taxon>
        <taxon>Anaerocolumna</taxon>
    </lineage>
</organism>
<dbReference type="EMBL" id="FRAC01000030">
    <property type="protein sequence ID" value="SHL35105.1"/>
    <property type="molecule type" value="Genomic_DNA"/>
</dbReference>
<feature type="chain" id="PRO_5012793915" description="Peptidase propeptide and YPEB domain-containing protein" evidence="2">
    <location>
        <begin position="21"/>
        <end position="271"/>
    </location>
</feature>
<accession>A0A1M6ZXN2</accession>